<gene>
    <name evidence="2" type="ORF">EJO69_12025</name>
</gene>
<reference evidence="2 3" key="1">
    <citation type="submission" date="2018-12" db="EMBL/GenBank/DDBJ databases">
        <title>Complete genome sequence of Flaviflexus salsibiostraticola KCTC 33148.</title>
        <authorList>
            <person name="Bae J.-W."/>
        </authorList>
    </citation>
    <scope>NUCLEOTIDE SEQUENCE [LARGE SCALE GENOMIC DNA]</scope>
    <source>
        <strain evidence="2 3">KCTC 33148</strain>
    </source>
</reference>
<dbReference type="AlphaFoldDB" id="A0A3Q8WUZ8"/>
<dbReference type="PROSITE" id="PS52050">
    <property type="entry name" value="WYL"/>
    <property type="match status" value="1"/>
</dbReference>
<dbReference type="OrthoDB" id="3268930at2"/>
<evidence type="ECO:0000313" key="2">
    <source>
        <dbReference type="EMBL" id="AZN30952.1"/>
    </source>
</evidence>
<sequence length="244" mass="26458">MDAVDEILARVITAGRTGVTIGDIARDLGMGDEEVLALLRPVSDDIRLEVTGSGDTSSLSSAQNRVAEDVFVFPMGEGPSDDKVLDRRAEAGSVTLSINQVLGLLEILRAAPMMSNALTEVEVHSLAQAVRQLLPGDLAGVMARWDSVRIPGDLERMRGTMKAVTTAMIEGRQVHLVYMSESSSLTTRVVDPLAVLSSNQGIILHAYCHLRNDERQFRLDRVLKATILAALNKSVRRSEGHTDD</sequence>
<evidence type="ECO:0000313" key="3">
    <source>
        <dbReference type="Proteomes" id="UP000270021"/>
    </source>
</evidence>
<dbReference type="PANTHER" id="PTHR34580:SF1">
    <property type="entry name" value="PROTEIN PAFC"/>
    <property type="match status" value="1"/>
</dbReference>
<dbReference type="Pfam" id="PF13280">
    <property type="entry name" value="WYL"/>
    <property type="match status" value="1"/>
</dbReference>
<evidence type="ECO:0000259" key="1">
    <source>
        <dbReference type="Pfam" id="PF13280"/>
    </source>
</evidence>
<organism evidence="2 3">
    <name type="scientific">Flaviflexus salsibiostraticola</name>
    <dbReference type="NCBI Taxonomy" id="1282737"/>
    <lineage>
        <taxon>Bacteria</taxon>
        <taxon>Bacillati</taxon>
        <taxon>Actinomycetota</taxon>
        <taxon>Actinomycetes</taxon>
        <taxon>Actinomycetales</taxon>
        <taxon>Actinomycetaceae</taxon>
        <taxon>Flaviflexus</taxon>
    </lineage>
</organism>
<keyword evidence="3" id="KW-1185">Reference proteome</keyword>
<proteinExistence type="predicted"/>
<dbReference type="EMBL" id="CP034438">
    <property type="protein sequence ID" value="AZN30952.1"/>
    <property type="molecule type" value="Genomic_DNA"/>
</dbReference>
<accession>A0A3Q8WUZ8</accession>
<dbReference type="KEGG" id="fsl:EJO69_12025"/>
<dbReference type="InterPro" id="IPR026881">
    <property type="entry name" value="WYL_dom"/>
</dbReference>
<name>A0A3Q8WUZ8_9ACTO</name>
<protein>
    <submittedName>
        <fullName evidence="2">WYL domain-containing protein</fullName>
    </submittedName>
</protein>
<dbReference type="Proteomes" id="UP000270021">
    <property type="component" value="Chromosome"/>
</dbReference>
<feature type="domain" description="WYL" evidence="1">
    <location>
        <begin position="161"/>
        <end position="226"/>
    </location>
</feature>
<dbReference type="PANTHER" id="PTHR34580">
    <property type="match status" value="1"/>
</dbReference>
<dbReference type="RefSeq" id="WP_126042148.1">
    <property type="nucleotide sequence ID" value="NZ_CP034438.1"/>
</dbReference>
<dbReference type="InterPro" id="IPR051534">
    <property type="entry name" value="CBASS_pafABC_assoc_protein"/>
</dbReference>